<sequence>MSEAPGGLGKAALLASQISGGGCLPPPTPKVRTNNQLGETLGAFFPPDGKSDYQKYSGFLSESLAWRSTTGIGYVVGKGAYVDPTKMVVPENPSEMGMVMRNGRRERINRPRATGDQLHFSTAQQLVNNAIDAHWATPSADRLKIN</sequence>
<dbReference type="AlphaFoldDB" id="A0A0M0J874"/>
<dbReference type="Proteomes" id="UP000037460">
    <property type="component" value="Unassembled WGS sequence"/>
</dbReference>
<comment type="caution">
    <text evidence="1">The sequence shown here is derived from an EMBL/GenBank/DDBJ whole genome shotgun (WGS) entry which is preliminary data.</text>
</comment>
<protein>
    <submittedName>
        <fullName evidence="1">Uncharacterized protein</fullName>
    </submittedName>
</protein>
<evidence type="ECO:0000313" key="1">
    <source>
        <dbReference type="EMBL" id="KOO22794.1"/>
    </source>
</evidence>
<dbReference type="EMBL" id="JWZX01003250">
    <property type="protein sequence ID" value="KOO22794.1"/>
    <property type="molecule type" value="Genomic_DNA"/>
</dbReference>
<gene>
    <name evidence="1" type="ORF">Ctob_004597</name>
</gene>
<evidence type="ECO:0000313" key="2">
    <source>
        <dbReference type="Proteomes" id="UP000037460"/>
    </source>
</evidence>
<accession>A0A0M0J874</accession>
<reference evidence="2" key="1">
    <citation type="journal article" date="2015" name="PLoS Genet.">
        <title>Genome Sequence and Transcriptome Analyses of Chrysochromulina tobin: Metabolic Tools for Enhanced Algal Fitness in the Prominent Order Prymnesiales (Haptophyceae).</title>
        <authorList>
            <person name="Hovde B.T."/>
            <person name="Deodato C.R."/>
            <person name="Hunsperger H.M."/>
            <person name="Ryken S.A."/>
            <person name="Yost W."/>
            <person name="Jha R.K."/>
            <person name="Patterson J."/>
            <person name="Monnat R.J. Jr."/>
            <person name="Barlow S.B."/>
            <person name="Starkenburg S.R."/>
            <person name="Cattolico R.A."/>
        </authorList>
    </citation>
    <scope>NUCLEOTIDE SEQUENCE</scope>
    <source>
        <strain evidence="2">CCMP291</strain>
    </source>
</reference>
<name>A0A0M0J874_9EUKA</name>
<proteinExistence type="predicted"/>
<organism evidence="1 2">
    <name type="scientific">Chrysochromulina tobinii</name>
    <dbReference type="NCBI Taxonomy" id="1460289"/>
    <lineage>
        <taxon>Eukaryota</taxon>
        <taxon>Haptista</taxon>
        <taxon>Haptophyta</taxon>
        <taxon>Prymnesiophyceae</taxon>
        <taxon>Prymnesiales</taxon>
        <taxon>Chrysochromulinaceae</taxon>
        <taxon>Chrysochromulina</taxon>
    </lineage>
</organism>
<keyword evidence="2" id="KW-1185">Reference proteome</keyword>